<dbReference type="CDD" id="cd02966">
    <property type="entry name" value="TlpA_like_family"/>
    <property type="match status" value="1"/>
</dbReference>
<dbReference type="Gene3D" id="3.40.30.10">
    <property type="entry name" value="Glutaredoxin"/>
    <property type="match status" value="1"/>
</dbReference>
<dbReference type="EMBL" id="CP041742">
    <property type="protein sequence ID" value="QDQ74795.1"/>
    <property type="molecule type" value="Genomic_DNA"/>
</dbReference>
<organism evidence="2 3">
    <name type="scientific">Pseudoluteimonas lycopersici</name>
    <dbReference type="NCBI Taxonomy" id="1324796"/>
    <lineage>
        <taxon>Bacteria</taxon>
        <taxon>Pseudomonadati</taxon>
        <taxon>Pseudomonadota</taxon>
        <taxon>Gammaproteobacteria</taxon>
        <taxon>Lysobacterales</taxon>
        <taxon>Lysobacteraceae</taxon>
        <taxon>Pseudoluteimonas</taxon>
    </lineage>
</organism>
<dbReference type="AlphaFoldDB" id="A0A516V8E9"/>
<dbReference type="InterPro" id="IPR050553">
    <property type="entry name" value="Thioredoxin_ResA/DsbE_sf"/>
</dbReference>
<sequence length="180" mass="19222">MREHRMALLGALLAAVAGAAVEYRLSHPEAPESTAARPPATLPTLELHGLDGQSVRLPDAHPGKTLLLNFWASWCAPCIAEMAELQRFSAQQSANGVQVIGIALDDPNAVADFLRAHPVSYPILLDRPSPADASVRLGDHRGVLPYSVLVATDGRVLERRAGPFAQGEIDGWVRAATAPR</sequence>
<reference evidence="2 3" key="1">
    <citation type="submission" date="2019-07" db="EMBL/GenBank/DDBJ databases">
        <title>Lysobacter weifangensis sp. nov., isolated from bensulfuron-methyl contaminated farmland soil.</title>
        <authorList>
            <person name="Zhao H."/>
        </authorList>
    </citation>
    <scope>NUCLEOTIDE SEQUENCE [LARGE SCALE GENOMIC DNA]</scope>
    <source>
        <strain evidence="2 3">CC-Bw-6</strain>
    </source>
</reference>
<evidence type="ECO:0000313" key="3">
    <source>
        <dbReference type="Proteomes" id="UP000315891"/>
    </source>
</evidence>
<dbReference type="GO" id="GO:0016491">
    <property type="term" value="F:oxidoreductase activity"/>
    <property type="evidence" value="ECO:0007669"/>
    <property type="project" value="InterPro"/>
</dbReference>
<dbReference type="SUPFAM" id="SSF52833">
    <property type="entry name" value="Thioredoxin-like"/>
    <property type="match status" value="1"/>
</dbReference>
<dbReference type="InterPro" id="IPR036249">
    <property type="entry name" value="Thioredoxin-like_sf"/>
</dbReference>
<dbReference type="PANTHER" id="PTHR42852">
    <property type="entry name" value="THIOL:DISULFIDE INTERCHANGE PROTEIN DSBE"/>
    <property type="match status" value="1"/>
</dbReference>
<dbReference type="InterPro" id="IPR013766">
    <property type="entry name" value="Thioredoxin_domain"/>
</dbReference>
<dbReference type="PANTHER" id="PTHR42852:SF13">
    <property type="entry name" value="PROTEIN DIPZ"/>
    <property type="match status" value="1"/>
</dbReference>
<evidence type="ECO:0000259" key="1">
    <source>
        <dbReference type="PROSITE" id="PS51352"/>
    </source>
</evidence>
<accession>A0A516V8E9</accession>
<evidence type="ECO:0000313" key="2">
    <source>
        <dbReference type="EMBL" id="QDQ74795.1"/>
    </source>
</evidence>
<dbReference type="OrthoDB" id="9796554at2"/>
<gene>
    <name evidence="2" type="ORF">FNZ56_07540</name>
</gene>
<dbReference type="Pfam" id="PF08534">
    <property type="entry name" value="Redoxin"/>
    <property type="match status" value="1"/>
</dbReference>
<proteinExistence type="predicted"/>
<protein>
    <submittedName>
        <fullName evidence="2">TlpA family protein disulfide reductase</fullName>
    </submittedName>
</protein>
<name>A0A516V8E9_9GAMM</name>
<dbReference type="Proteomes" id="UP000315891">
    <property type="component" value="Chromosome"/>
</dbReference>
<dbReference type="PROSITE" id="PS51352">
    <property type="entry name" value="THIOREDOXIN_2"/>
    <property type="match status" value="1"/>
</dbReference>
<dbReference type="InterPro" id="IPR013740">
    <property type="entry name" value="Redoxin"/>
</dbReference>
<keyword evidence="3" id="KW-1185">Reference proteome</keyword>
<feature type="domain" description="Thioredoxin" evidence="1">
    <location>
        <begin position="36"/>
        <end position="178"/>
    </location>
</feature>